<keyword evidence="10" id="KW-1185">Reference proteome</keyword>
<dbReference type="PROSITE" id="PS50928">
    <property type="entry name" value="ABC_TM1"/>
    <property type="match status" value="1"/>
</dbReference>
<evidence type="ECO:0000256" key="2">
    <source>
        <dbReference type="ARBA" id="ARBA00022448"/>
    </source>
</evidence>
<dbReference type="EMBL" id="JPXF01000004">
    <property type="protein sequence ID" value="KGJ81098.1"/>
    <property type="molecule type" value="Genomic_DNA"/>
</dbReference>
<dbReference type="OrthoDB" id="3171583at2"/>
<dbReference type="AlphaFoldDB" id="A0A099JUN8"/>
<keyword evidence="2 7" id="KW-0813">Transport</keyword>
<dbReference type="RefSeq" id="WP_035834793.1">
    <property type="nucleotide sequence ID" value="NZ_JACHBQ010000001.1"/>
</dbReference>
<dbReference type="Gene3D" id="1.10.3720.10">
    <property type="entry name" value="MetI-like"/>
    <property type="match status" value="1"/>
</dbReference>
<gene>
    <name evidence="9" type="ORF">GY21_01640</name>
</gene>
<dbReference type="InterPro" id="IPR045621">
    <property type="entry name" value="BPD_transp_1_N"/>
</dbReference>
<feature type="transmembrane region" description="Helical" evidence="7">
    <location>
        <begin position="229"/>
        <end position="255"/>
    </location>
</feature>
<name>A0A099JUN8_9MICO</name>
<dbReference type="CDD" id="cd06261">
    <property type="entry name" value="TM_PBP2"/>
    <property type="match status" value="1"/>
</dbReference>
<evidence type="ECO:0000259" key="8">
    <source>
        <dbReference type="PROSITE" id="PS50928"/>
    </source>
</evidence>
<comment type="caution">
    <text evidence="9">The sequence shown here is derived from an EMBL/GenBank/DDBJ whole genome shotgun (WGS) entry which is preliminary data.</text>
</comment>
<keyword evidence="6 7" id="KW-0472">Membrane</keyword>
<feature type="transmembrane region" description="Helical" evidence="7">
    <location>
        <begin position="132"/>
        <end position="155"/>
    </location>
</feature>
<dbReference type="eggNOG" id="COG0601">
    <property type="taxonomic scope" value="Bacteria"/>
</dbReference>
<feature type="transmembrane region" description="Helical" evidence="7">
    <location>
        <begin position="12"/>
        <end position="30"/>
    </location>
</feature>
<evidence type="ECO:0000256" key="7">
    <source>
        <dbReference type="RuleBase" id="RU363032"/>
    </source>
</evidence>
<sequence>MLWYTGKRLLQMIPVFFGATFLIYFMVFSLPGDPIAALFGDRPVSPGVIAQLRAEYNLDKPLIVQYFIYIGNFFQGDLGTTFSGRSVSDVMASAFPITFRLAMLALFFEAVAGILVGLVAGLRKGKLFDASALVVSLLLISVPTFVIGFVLQFVFGIQLGWARTTVSGAAPLDELILPALVLASVSFAYIVRLTRASVSDNLNADFVRTATAKGLSRPRVVSVHVLRNSLVPVVTFLGVDIGSLMVGAIVTEGIFNINGVGGTVYDAIKLGEGPTVVSFIAVMVVIFVLANLLVDLLYAALDPRIRYAK</sequence>
<keyword evidence="3" id="KW-1003">Cell membrane</keyword>
<keyword evidence="5 7" id="KW-1133">Transmembrane helix</keyword>
<dbReference type="PANTHER" id="PTHR43163">
    <property type="entry name" value="DIPEPTIDE TRANSPORT SYSTEM PERMEASE PROTEIN DPPB-RELATED"/>
    <property type="match status" value="1"/>
</dbReference>
<proteinExistence type="inferred from homology"/>
<dbReference type="SUPFAM" id="SSF161098">
    <property type="entry name" value="MetI-like"/>
    <property type="match status" value="1"/>
</dbReference>
<dbReference type="GO" id="GO:0005886">
    <property type="term" value="C:plasma membrane"/>
    <property type="evidence" value="ECO:0007669"/>
    <property type="project" value="UniProtKB-SubCell"/>
</dbReference>
<dbReference type="InterPro" id="IPR035906">
    <property type="entry name" value="MetI-like_sf"/>
</dbReference>
<accession>A0A099JUN8</accession>
<evidence type="ECO:0000256" key="6">
    <source>
        <dbReference type="ARBA" id="ARBA00023136"/>
    </source>
</evidence>
<evidence type="ECO:0000313" key="10">
    <source>
        <dbReference type="Proteomes" id="UP000029864"/>
    </source>
</evidence>
<protein>
    <submittedName>
        <fullName evidence="9">ABC transporter permease</fullName>
    </submittedName>
</protein>
<keyword evidence="4 7" id="KW-0812">Transmembrane</keyword>
<dbReference type="GO" id="GO:0055085">
    <property type="term" value="P:transmembrane transport"/>
    <property type="evidence" value="ECO:0007669"/>
    <property type="project" value="InterPro"/>
</dbReference>
<evidence type="ECO:0000256" key="3">
    <source>
        <dbReference type="ARBA" id="ARBA00022475"/>
    </source>
</evidence>
<comment type="subcellular location">
    <subcellularLocation>
        <location evidence="1 7">Cell membrane</location>
        <topology evidence="1 7">Multi-pass membrane protein</topology>
    </subcellularLocation>
</comment>
<organism evidence="9 10">
    <name type="scientific">Cryobacterium roopkundense</name>
    <dbReference type="NCBI Taxonomy" id="1001240"/>
    <lineage>
        <taxon>Bacteria</taxon>
        <taxon>Bacillati</taxon>
        <taxon>Actinomycetota</taxon>
        <taxon>Actinomycetes</taxon>
        <taxon>Micrococcales</taxon>
        <taxon>Microbacteriaceae</taxon>
        <taxon>Cryobacterium</taxon>
    </lineage>
</organism>
<feature type="transmembrane region" description="Helical" evidence="7">
    <location>
        <begin position="275"/>
        <end position="301"/>
    </location>
</feature>
<evidence type="ECO:0000313" key="9">
    <source>
        <dbReference type="EMBL" id="KGJ81098.1"/>
    </source>
</evidence>
<reference evidence="9 10" key="1">
    <citation type="submission" date="2014-08" db="EMBL/GenBank/DDBJ databases">
        <authorList>
            <person name="Sisinthy S."/>
        </authorList>
    </citation>
    <scope>NUCLEOTIDE SEQUENCE [LARGE SCALE GENOMIC DNA]</scope>
    <source>
        <strain evidence="9 10">RuG17</strain>
    </source>
</reference>
<dbReference type="PANTHER" id="PTHR43163:SF7">
    <property type="entry name" value="DIPEPTIDE-TRANSPORT INTEGRAL MEMBRANE PROTEIN ABC TRANSPORTER DPPB-RELATED"/>
    <property type="match status" value="1"/>
</dbReference>
<evidence type="ECO:0000256" key="5">
    <source>
        <dbReference type="ARBA" id="ARBA00022989"/>
    </source>
</evidence>
<feature type="transmembrane region" description="Helical" evidence="7">
    <location>
        <begin position="97"/>
        <end position="120"/>
    </location>
</feature>
<dbReference type="Proteomes" id="UP000029864">
    <property type="component" value="Unassembled WGS sequence"/>
</dbReference>
<comment type="similarity">
    <text evidence="7">Belongs to the binding-protein-dependent transport system permease family.</text>
</comment>
<evidence type="ECO:0000256" key="1">
    <source>
        <dbReference type="ARBA" id="ARBA00004651"/>
    </source>
</evidence>
<feature type="domain" description="ABC transmembrane type-1" evidence="8">
    <location>
        <begin position="95"/>
        <end position="298"/>
    </location>
</feature>
<feature type="transmembrane region" description="Helical" evidence="7">
    <location>
        <begin position="175"/>
        <end position="191"/>
    </location>
</feature>
<dbReference type="STRING" id="1001240.GY21_01640"/>
<dbReference type="Pfam" id="PF00528">
    <property type="entry name" value="BPD_transp_1"/>
    <property type="match status" value="1"/>
</dbReference>
<dbReference type="Pfam" id="PF19300">
    <property type="entry name" value="BPD_transp_1_N"/>
    <property type="match status" value="1"/>
</dbReference>
<dbReference type="InterPro" id="IPR000515">
    <property type="entry name" value="MetI-like"/>
</dbReference>
<evidence type="ECO:0000256" key="4">
    <source>
        <dbReference type="ARBA" id="ARBA00022692"/>
    </source>
</evidence>